<gene>
    <name evidence="2" type="ORF">BD410DRAFT_792183</name>
</gene>
<name>A0A4Y7PWG2_9AGAM</name>
<dbReference type="SUPFAM" id="SSF51735">
    <property type="entry name" value="NAD(P)-binding Rossmann-fold domains"/>
    <property type="match status" value="1"/>
</dbReference>
<keyword evidence="3" id="KW-1185">Reference proteome</keyword>
<proteinExistence type="predicted"/>
<dbReference type="VEuPathDB" id="FungiDB:BD410DRAFT_792183"/>
<evidence type="ECO:0000313" key="2">
    <source>
        <dbReference type="EMBL" id="TDL19368.1"/>
    </source>
</evidence>
<dbReference type="GO" id="GO:0004029">
    <property type="term" value="F:aldehyde dehydrogenase (NAD+) activity"/>
    <property type="evidence" value="ECO:0007669"/>
    <property type="project" value="TreeGrafter"/>
</dbReference>
<dbReference type="Gene3D" id="3.40.50.720">
    <property type="entry name" value="NAD(P)-binding Rossmann-like Domain"/>
    <property type="match status" value="1"/>
</dbReference>
<evidence type="ECO:0000313" key="3">
    <source>
        <dbReference type="Proteomes" id="UP000294933"/>
    </source>
</evidence>
<dbReference type="PANTHER" id="PTHR48079:SF6">
    <property type="entry name" value="NAD(P)-BINDING DOMAIN-CONTAINING PROTEIN-RELATED"/>
    <property type="match status" value="1"/>
</dbReference>
<sequence>MFAIFLIGATGYIGGSILVELKNVYPDASIKALVRSPSHNDAIRAAGAHPIQGSFDNLDVIEEHASKADLVINAADSDTIDLMNAIMRGLKKRKESGAGTPSYVHTSGSAVFLDGGNTGKYNKNLKVWTDREEDIKLITPQMRHGQVDAPLLKAGEEGYASTYIICPTGVHGPGKGPVAKVTAVYKYVLGASVAAHAVTYVGEGSNVTNFVHIDDLVALYIKVISLALAGPPTTSPYERYFIASVEDSTFIEFANACAKAFHATGKVPTAVPKSITAEEAGMLALFGSNSLLKPMRAREIGWEPKGASLFDTVDSDIKTLVAGM</sequence>
<feature type="domain" description="NAD(P)-binding" evidence="1">
    <location>
        <begin position="8"/>
        <end position="89"/>
    </location>
</feature>
<dbReference type="AlphaFoldDB" id="A0A4Y7PWG2"/>
<dbReference type="Proteomes" id="UP000294933">
    <property type="component" value="Unassembled WGS sequence"/>
</dbReference>
<dbReference type="GO" id="GO:0005737">
    <property type="term" value="C:cytoplasm"/>
    <property type="evidence" value="ECO:0007669"/>
    <property type="project" value="TreeGrafter"/>
</dbReference>
<dbReference type="EMBL" id="ML170197">
    <property type="protein sequence ID" value="TDL19368.1"/>
    <property type="molecule type" value="Genomic_DNA"/>
</dbReference>
<dbReference type="PANTHER" id="PTHR48079">
    <property type="entry name" value="PROTEIN YEEZ"/>
    <property type="match status" value="1"/>
</dbReference>
<dbReference type="OrthoDB" id="2130169at2759"/>
<dbReference type="InterPro" id="IPR016040">
    <property type="entry name" value="NAD(P)-bd_dom"/>
</dbReference>
<accession>A0A4Y7PWG2</accession>
<organism evidence="2 3">
    <name type="scientific">Rickenella mellea</name>
    <dbReference type="NCBI Taxonomy" id="50990"/>
    <lineage>
        <taxon>Eukaryota</taxon>
        <taxon>Fungi</taxon>
        <taxon>Dikarya</taxon>
        <taxon>Basidiomycota</taxon>
        <taxon>Agaricomycotina</taxon>
        <taxon>Agaricomycetes</taxon>
        <taxon>Hymenochaetales</taxon>
        <taxon>Rickenellaceae</taxon>
        <taxon>Rickenella</taxon>
    </lineage>
</organism>
<dbReference type="STRING" id="50990.A0A4Y7PWG2"/>
<dbReference type="Pfam" id="PF13460">
    <property type="entry name" value="NAD_binding_10"/>
    <property type="match status" value="1"/>
</dbReference>
<dbReference type="InterPro" id="IPR051783">
    <property type="entry name" value="NAD(P)-dependent_oxidoreduct"/>
</dbReference>
<evidence type="ECO:0000259" key="1">
    <source>
        <dbReference type="Pfam" id="PF13460"/>
    </source>
</evidence>
<protein>
    <submittedName>
        <fullName evidence="2">NAD(P)-binding protein</fullName>
    </submittedName>
</protein>
<dbReference type="InterPro" id="IPR036291">
    <property type="entry name" value="NAD(P)-bd_dom_sf"/>
</dbReference>
<reference evidence="2 3" key="1">
    <citation type="submission" date="2018-06" db="EMBL/GenBank/DDBJ databases">
        <title>A transcriptomic atlas of mushroom development highlights an independent origin of complex multicellularity.</title>
        <authorList>
            <consortium name="DOE Joint Genome Institute"/>
            <person name="Krizsan K."/>
            <person name="Almasi E."/>
            <person name="Merenyi Z."/>
            <person name="Sahu N."/>
            <person name="Viragh M."/>
            <person name="Koszo T."/>
            <person name="Mondo S."/>
            <person name="Kiss B."/>
            <person name="Balint B."/>
            <person name="Kues U."/>
            <person name="Barry K."/>
            <person name="Hegedus J.C."/>
            <person name="Henrissat B."/>
            <person name="Johnson J."/>
            <person name="Lipzen A."/>
            <person name="Ohm R."/>
            <person name="Nagy I."/>
            <person name="Pangilinan J."/>
            <person name="Yan J."/>
            <person name="Xiong Y."/>
            <person name="Grigoriev I.V."/>
            <person name="Hibbett D.S."/>
            <person name="Nagy L.G."/>
        </authorList>
    </citation>
    <scope>NUCLEOTIDE SEQUENCE [LARGE SCALE GENOMIC DNA]</scope>
    <source>
        <strain evidence="2 3">SZMC22713</strain>
    </source>
</reference>